<accession>I4VMY7</accession>
<dbReference type="STRING" id="1163408.UU9_12543"/>
<name>I4VMY7_9GAMM</name>
<dbReference type="AlphaFoldDB" id="I4VMY7"/>
<gene>
    <name evidence="1" type="ORF">UU9_12543</name>
</gene>
<dbReference type="PATRIC" id="fig|1163408.3.peg.2559"/>
<proteinExistence type="predicted"/>
<dbReference type="Proteomes" id="UP000004210">
    <property type="component" value="Unassembled WGS sequence"/>
</dbReference>
<keyword evidence="2" id="KW-1185">Reference proteome</keyword>
<evidence type="ECO:0000313" key="2">
    <source>
        <dbReference type="Proteomes" id="UP000004210"/>
    </source>
</evidence>
<organism evidence="1 2">
    <name type="scientific">Rhodanobacter fulvus Jip2</name>
    <dbReference type="NCBI Taxonomy" id="1163408"/>
    <lineage>
        <taxon>Bacteria</taxon>
        <taxon>Pseudomonadati</taxon>
        <taxon>Pseudomonadota</taxon>
        <taxon>Gammaproteobacteria</taxon>
        <taxon>Lysobacterales</taxon>
        <taxon>Rhodanobacteraceae</taxon>
        <taxon>Rhodanobacter</taxon>
    </lineage>
</organism>
<reference evidence="1 2" key="1">
    <citation type="journal article" date="2012" name="J. Bacteriol.">
        <title>Genome sequences for six rhodanobacter strains, isolated from soils and the terrestrial subsurface, with variable denitrification capabilities.</title>
        <authorList>
            <person name="Kostka J.E."/>
            <person name="Green S.J."/>
            <person name="Rishishwar L."/>
            <person name="Prakash O."/>
            <person name="Katz L.S."/>
            <person name="Marino-Ramirez L."/>
            <person name="Jordan I.K."/>
            <person name="Munk C."/>
            <person name="Ivanova N."/>
            <person name="Mikhailova N."/>
            <person name="Watson D.B."/>
            <person name="Brown S.D."/>
            <person name="Palumbo A.V."/>
            <person name="Brooks S.C."/>
        </authorList>
    </citation>
    <scope>NUCLEOTIDE SEQUENCE [LARGE SCALE GENOMIC DNA]</scope>
    <source>
        <strain evidence="2">Jip2T</strain>
    </source>
</reference>
<protein>
    <submittedName>
        <fullName evidence="1">Uncharacterized protein</fullName>
    </submittedName>
</protein>
<dbReference type="EMBL" id="AJXU01000051">
    <property type="protein sequence ID" value="EIL88578.1"/>
    <property type="molecule type" value="Genomic_DNA"/>
</dbReference>
<dbReference type="RefSeq" id="WP_007082138.1">
    <property type="nucleotide sequence ID" value="NZ_AJXU01000051.1"/>
</dbReference>
<sequence length="266" mass="27913">MTQKFTAEEVRETSRLIRDHAPNEYAIELDCSRMLEAYADTLSKPADSGRVGDVEAAYRYIAPSWQEISAAEGDAIAALKVLHHAGSLINAQLPGTAQLCAKWPSLIGTIKAALAAQGQGEAVAKVRHFDYRGIARNGFSQEAQMLDGAPVLPDGTPLYTRPAPASSPAGVPDVLIHKALTIAANIRTADWLDAGGTLNEQDALADYLAAAPSAPEGDMPERCEGGSPECGPVEHHDSEGVPLCATCWDALLADSNATPEGDGGEG</sequence>
<comment type="caution">
    <text evidence="1">The sequence shown here is derived from an EMBL/GenBank/DDBJ whole genome shotgun (WGS) entry which is preliminary data.</text>
</comment>
<evidence type="ECO:0000313" key="1">
    <source>
        <dbReference type="EMBL" id="EIL88578.1"/>
    </source>
</evidence>